<dbReference type="GO" id="GO:0016757">
    <property type="term" value="F:glycosyltransferase activity"/>
    <property type="evidence" value="ECO:0007669"/>
    <property type="project" value="UniProtKB-KW"/>
</dbReference>
<evidence type="ECO:0000256" key="5">
    <source>
        <dbReference type="SAM" id="Phobius"/>
    </source>
</evidence>
<keyword evidence="5" id="KW-0812">Transmembrane</keyword>
<evidence type="ECO:0000313" key="6">
    <source>
        <dbReference type="EMBL" id="HGZ42415.1"/>
    </source>
</evidence>
<dbReference type="Gene3D" id="3.90.550.10">
    <property type="entry name" value="Spore Coat Polysaccharide Biosynthesis Protein SpsA, Chain A"/>
    <property type="match status" value="1"/>
</dbReference>
<dbReference type="CDD" id="cd06423">
    <property type="entry name" value="CESA_like"/>
    <property type="match status" value="1"/>
</dbReference>
<evidence type="ECO:0000256" key="2">
    <source>
        <dbReference type="ARBA" id="ARBA00022676"/>
    </source>
</evidence>
<feature type="transmembrane region" description="Helical" evidence="5">
    <location>
        <begin position="467"/>
        <end position="487"/>
    </location>
</feature>
<name>A0A832I324_UNCEI</name>
<accession>A0A832I324</accession>
<reference evidence="6" key="1">
    <citation type="journal article" date="2020" name="mSystems">
        <title>Genome- and Community-Level Interaction Insights into Carbon Utilization and Element Cycling Functions of Hydrothermarchaeota in Hydrothermal Sediment.</title>
        <authorList>
            <person name="Zhou Z."/>
            <person name="Liu Y."/>
            <person name="Xu W."/>
            <person name="Pan J."/>
            <person name="Luo Z.H."/>
            <person name="Li M."/>
        </authorList>
    </citation>
    <scope>NUCLEOTIDE SEQUENCE [LARGE SCALE GENOMIC DNA]</scope>
    <source>
        <strain evidence="6">SpSt-381</strain>
    </source>
</reference>
<evidence type="ECO:0000256" key="3">
    <source>
        <dbReference type="ARBA" id="ARBA00022679"/>
    </source>
</evidence>
<protein>
    <submittedName>
        <fullName evidence="6">Glycosyltransferase</fullName>
    </submittedName>
</protein>
<keyword evidence="5" id="KW-0472">Membrane</keyword>
<dbReference type="InterPro" id="IPR029044">
    <property type="entry name" value="Nucleotide-diphossugar_trans"/>
</dbReference>
<gene>
    <name evidence="6" type="ORF">ENR23_03130</name>
</gene>
<dbReference type="PANTHER" id="PTHR43630:SF1">
    <property type="entry name" value="POLY-BETA-1,6-N-ACETYL-D-GLUCOSAMINE SYNTHASE"/>
    <property type="match status" value="1"/>
</dbReference>
<sequence length="556" mass="59702">MARSAPRARCSGSRRASTTARGGCGATRPTRWRHAARAGAPRCARCAASAPTASRATWRARCCSAWRGTARAPAGWTVWPDGLRGLAESWVGNALLAATALSFLLYLAVSALAFLEAWRQRRRARIADRLSLFESDLAPAVTVLVAARDEAGAIADTVRGLLALRYPSVEIVVVNDGSTDATLATLVASFGLRRARRTLRARVDRRRVRGLWSSPQRPQLLVVDALRGGRSRALNVGLAYARHPLVLALDGDTVLERGALLQMALPFYEDAAVLAVAGVARPSNGCVLRGGEVVAVRRPARGLARARVVEALRTTLAGRLGWHLLDSLFLVTGAPVLFSREAVVAAGGWRPGLAAGDTDLVMRLQRRAARRGRRMAVRVAAQAVAWRPEPESLAEAFARIAADQRATAEALWLNRELLFNARFTFHHGFAFLVQVGVELLGPLAELTATALAAGLVAFGLLEVPFAMVFLALLVVGGTLASLLGLGLERVTCPRFKRRKDLEGVALDALLENFGHRQFAALARAWGLAGALLGAGVRSATRARPRQRPARRFDRAA</sequence>
<feature type="region of interest" description="Disordered" evidence="4">
    <location>
        <begin position="1"/>
        <end position="28"/>
    </location>
</feature>
<feature type="transmembrane region" description="Helical" evidence="5">
    <location>
        <begin position="90"/>
        <end position="115"/>
    </location>
</feature>
<evidence type="ECO:0000256" key="1">
    <source>
        <dbReference type="ARBA" id="ARBA00006739"/>
    </source>
</evidence>
<feature type="transmembrane region" description="Helical" evidence="5">
    <location>
        <begin position="439"/>
        <end position="461"/>
    </location>
</feature>
<keyword evidence="2" id="KW-0328">Glycosyltransferase</keyword>
<evidence type="ECO:0000256" key="4">
    <source>
        <dbReference type="SAM" id="MobiDB-lite"/>
    </source>
</evidence>
<dbReference type="PANTHER" id="PTHR43630">
    <property type="entry name" value="POLY-BETA-1,6-N-ACETYL-D-GLUCOSAMINE SYNTHASE"/>
    <property type="match status" value="1"/>
</dbReference>
<dbReference type="Pfam" id="PF13641">
    <property type="entry name" value="Glyco_tranf_2_3"/>
    <property type="match status" value="1"/>
</dbReference>
<keyword evidence="5" id="KW-1133">Transmembrane helix</keyword>
<dbReference type="EMBL" id="DSQF01000004">
    <property type="protein sequence ID" value="HGZ42415.1"/>
    <property type="molecule type" value="Genomic_DNA"/>
</dbReference>
<dbReference type="AlphaFoldDB" id="A0A832I324"/>
<keyword evidence="3 6" id="KW-0808">Transferase</keyword>
<comment type="similarity">
    <text evidence="1">Belongs to the glycosyltransferase 2 family.</text>
</comment>
<proteinExistence type="inferred from homology"/>
<comment type="caution">
    <text evidence="6">The sequence shown here is derived from an EMBL/GenBank/DDBJ whole genome shotgun (WGS) entry which is preliminary data.</text>
</comment>
<organism evidence="6">
    <name type="scientific">Eiseniibacteriota bacterium</name>
    <dbReference type="NCBI Taxonomy" id="2212470"/>
    <lineage>
        <taxon>Bacteria</taxon>
        <taxon>Candidatus Eiseniibacteriota</taxon>
    </lineage>
</organism>
<dbReference type="SUPFAM" id="SSF53448">
    <property type="entry name" value="Nucleotide-diphospho-sugar transferases"/>
    <property type="match status" value="1"/>
</dbReference>